<proteinExistence type="predicted"/>
<dbReference type="AlphaFoldDB" id="A0A7W5BE03"/>
<evidence type="ECO:0000313" key="2">
    <source>
        <dbReference type="Proteomes" id="UP000541535"/>
    </source>
</evidence>
<protein>
    <recommendedName>
        <fullName evidence="3">ATP-grasp domain-containing protein</fullName>
    </recommendedName>
</protein>
<reference evidence="1 2" key="1">
    <citation type="submission" date="2020-08" db="EMBL/GenBank/DDBJ databases">
        <title>Genomic Encyclopedia of Type Strains, Phase III (KMG-III): the genomes of soil and plant-associated and newly described type strains.</title>
        <authorList>
            <person name="Whitman W."/>
        </authorList>
    </citation>
    <scope>NUCLEOTIDE SEQUENCE [LARGE SCALE GENOMIC DNA]</scope>
    <source>
        <strain evidence="1 2">CECT 8897</strain>
    </source>
</reference>
<dbReference type="Gene3D" id="3.30.470.20">
    <property type="entry name" value="ATP-grasp fold, B domain"/>
    <property type="match status" value="1"/>
</dbReference>
<dbReference type="PANTHER" id="PTHR21621">
    <property type="entry name" value="RIBOSOMAL PROTEIN S6 MODIFICATION PROTEIN"/>
    <property type="match status" value="1"/>
</dbReference>
<dbReference type="EMBL" id="JACHXD010000014">
    <property type="protein sequence ID" value="MBB3121188.1"/>
    <property type="molecule type" value="Genomic_DNA"/>
</dbReference>
<dbReference type="RefSeq" id="WP_183442914.1">
    <property type="nucleotide sequence ID" value="NZ_JACHXD010000014.1"/>
</dbReference>
<gene>
    <name evidence="1" type="ORF">FHS03_004264</name>
</gene>
<evidence type="ECO:0000313" key="1">
    <source>
        <dbReference type="EMBL" id="MBB3121188.1"/>
    </source>
</evidence>
<accession>A0A7W5BE03</accession>
<dbReference type="GO" id="GO:0005737">
    <property type="term" value="C:cytoplasm"/>
    <property type="evidence" value="ECO:0007669"/>
    <property type="project" value="TreeGrafter"/>
</dbReference>
<dbReference type="SUPFAM" id="SSF56059">
    <property type="entry name" value="Glutathione synthetase ATP-binding domain-like"/>
    <property type="match status" value="1"/>
</dbReference>
<dbReference type="PANTHER" id="PTHR21621:SF0">
    <property type="entry name" value="BETA-CITRYLGLUTAMATE SYNTHASE B-RELATED"/>
    <property type="match status" value="1"/>
</dbReference>
<sequence length="381" mass="43402">MAKVFIATRAMDEHAIIVETALQNKGHQSCRWFGSDFPALQAVCCSIGPEADLALSIRGPGIRLQRFDFDTVWYRRPARPVAPSAWLHPDDVPAASRESEVFWQSFPYLFGPQAVWVNHWESRARTNNKIVQLCEAKKAGLRIPRSLFGNDAGKIRNFVTNMPQGAIFKTFFPMRWLDGDTLYKANTKTIDVEALASDRMLQMVPGIFQERIGKKCEIRATFMGNHYFAIRIDSQSDARGADDFRGIPTEQLKVQPCILPRDVVAKCRTMMKNLNILFGSFDFIVDASGEYVFLEINEQGQFLWLEQLCPDLPLLDAFTEFLVAPSADFVYKPRRGAVKMDAIVKHRHYERMFEEDNEHHVYAPDPVLADPAYQFGVRVTA</sequence>
<dbReference type="Proteomes" id="UP000541535">
    <property type="component" value="Unassembled WGS sequence"/>
</dbReference>
<dbReference type="GO" id="GO:0018169">
    <property type="term" value="F:ribosomal S6-glutamic acid ligase activity"/>
    <property type="evidence" value="ECO:0007669"/>
    <property type="project" value="TreeGrafter"/>
</dbReference>
<evidence type="ECO:0008006" key="3">
    <source>
        <dbReference type="Google" id="ProtNLM"/>
    </source>
</evidence>
<keyword evidence="2" id="KW-1185">Reference proteome</keyword>
<name>A0A7W5BE03_9BURK</name>
<dbReference type="GO" id="GO:0009432">
    <property type="term" value="P:SOS response"/>
    <property type="evidence" value="ECO:0007669"/>
    <property type="project" value="TreeGrafter"/>
</dbReference>
<organism evidence="1 2">
    <name type="scientific">Pseudoduganella violacea</name>
    <dbReference type="NCBI Taxonomy" id="1715466"/>
    <lineage>
        <taxon>Bacteria</taxon>
        <taxon>Pseudomonadati</taxon>
        <taxon>Pseudomonadota</taxon>
        <taxon>Betaproteobacteria</taxon>
        <taxon>Burkholderiales</taxon>
        <taxon>Oxalobacteraceae</taxon>
        <taxon>Telluria group</taxon>
        <taxon>Pseudoduganella</taxon>
    </lineage>
</organism>
<comment type="caution">
    <text evidence="1">The sequence shown here is derived from an EMBL/GenBank/DDBJ whole genome shotgun (WGS) entry which is preliminary data.</text>
</comment>